<proteinExistence type="inferred from homology"/>
<gene>
    <name evidence="5" type="primary">queF</name>
    <name evidence="7" type="ordered locus">Bpet3252</name>
</gene>
<dbReference type="KEGG" id="bpt:Bpet3252"/>
<comment type="catalytic activity">
    <reaction evidence="5">
        <text>7-aminomethyl-7-carbaguanine + 2 NADP(+) = 7-cyano-7-carbaguanine + 2 NADPH + 3 H(+)</text>
        <dbReference type="Rhea" id="RHEA:13409"/>
        <dbReference type="ChEBI" id="CHEBI:15378"/>
        <dbReference type="ChEBI" id="CHEBI:45075"/>
        <dbReference type="ChEBI" id="CHEBI:57783"/>
        <dbReference type="ChEBI" id="CHEBI:58349"/>
        <dbReference type="ChEBI" id="CHEBI:58703"/>
        <dbReference type="EC" id="1.7.1.13"/>
    </reaction>
</comment>
<dbReference type="eggNOG" id="COG2904">
    <property type="taxonomic scope" value="Bacteria"/>
</dbReference>
<keyword evidence="8" id="KW-1185">Reference proteome</keyword>
<dbReference type="GO" id="GO:0008616">
    <property type="term" value="P:tRNA queuosine(34) biosynthetic process"/>
    <property type="evidence" value="ECO:0007669"/>
    <property type="project" value="UniProtKB-UniRule"/>
</dbReference>
<reference evidence="7 8" key="1">
    <citation type="journal article" date="2008" name="BMC Genomics">
        <title>The missing link: Bordetella petrii is endowed with both the metabolic versatility of environmental bacteria and virulence traits of pathogenic Bordetellae.</title>
        <authorList>
            <person name="Gross R."/>
            <person name="Guzman C.A."/>
            <person name="Sebaihia M."/>
            <person name="Martins Dos Santos V.A."/>
            <person name="Pieper D.H."/>
            <person name="Koebnik R."/>
            <person name="Lechner M."/>
            <person name="Bartels D."/>
            <person name="Buhrmester J."/>
            <person name="Choudhuri J.V."/>
            <person name="Ebensen T."/>
            <person name="Gaigalat L."/>
            <person name="Herrmann S."/>
            <person name="Khachane A.N."/>
            <person name="Larisch C."/>
            <person name="Link S."/>
            <person name="Linke B."/>
            <person name="Meyer F."/>
            <person name="Mormann S."/>
            <person name="Nakunst D."/>
            <person name="Rueckert C."/>
            <person name="Schneiker-Bekel S."/>
            <person name="Schulze K."/>
            <person name="Vorhoelter F.J."/>
            <person name="Yevsa T."/>
            <person name="Engle J.T."/>
            <person name="Goldman W.E."/>
            <person name="Puehler A."/>
            <person name="Goebel U.B."/>
            <person name="Goesmann A."/>
            <person name="Bloecker H."/>
            <person name="Kaiser O."/>
            <person name="Martinez-Arias R."/>
        </authorList>
    </citation>
    <scope>NUCLEOTIDE SEQUENCE [LARGE SCALE GENOMIC DNA]</scope>
    <source>
        <strain evidence="8">ATCC BAA-461 / DSM 12804 / CCUG 43448 / CIP 107267 / Se-1111R</strain>
    </source>
</reference>
<feature type="binding site" evidence="5">
    <location>
        <begin position="290"/>
        <end position="291"/>
    </location>
    <ligand>
        <name>NADPH</name>
        <dbReference type="ChEBI" id="CHEBI:57783"/>
    </ligand>
</feature>
<feature type="active site" description="Proton donor" evidence="5">
    <location>
        <position position="229"/>
    </location>
</feature>
<evidence type="ECO:0000256" key="5">
    <source>
        <dbReference type="HAMAP-Rule" id="MF_00817"/>
    </source>
</evidence>
<sequence>MGGHCCAAPAFIWRPLAFTMWNYGPGSSPTMQGLNPACHVCAMSLSNAPLGQNVAYPAHYDPSLLFPIARAQNRASLNLSGPLPFVGVDIWNAYELSWLDRKGKPQVAMARFTVRADSPNIIESKSFKLYLNSYNQTRLDNAEVLGERLANDLSAAAGAPVEVDLILPARFGTLAMAELDGIDLDSLDIAIDTYLPDAGLLRCAAGEPVAETLASRLLKSNCPVTGQPDWASVQISYRGRPLDRAALLRYLVSFRDHAEFHEHCVERIYTDIMAACRPEQLTVYARYTRRGGLDINPWRSNFEAAPPADVRTARQ</sequence>
<evidence type="ECO:0000256" key="3">
    <source>
        <dbReference type="ARBA" id="ARBA00022857"/>
    </source>
</evidence>
<comment type="subcellular location">
    <subcellularLocation>
        <location evidence="5">Cytoplasm</location>
    </subcellularLocation>
</comment>
<feature type="domain" description="NADPH-dependent 7-cyano-7-deazaguanine reductase N-terminal" evidence="6">
    <location>
        <begin position="56"/>
        <end position="165"/>
    </location>
</feature>
<dbReference type="InterPro" id="IPR029500">
    <property type="entry name" value="QueF"/>
</dbReference>
<dbReference type="UniPathway" id="UPA00392"/>
<dbReference type="InterPro" id="IPR016428">
    <property type="entry name" value="QueF_type2"/>
</dbReference>
<comment type="similarity">
    <text evidence="5">Belongs to the GTP cyclohydrolase I family. QueF type 2 subfamily.</text>
</comment>
<comment type="subunit">
    <text evidence="5">Homodimer.</text>
</comment>
<evidence type="ECO:0000259" key="6">
    <source>
        <dbReference type="Pfam" id="PF14819"/>
    </source>
</evidence>
<keyword evidence="3 5" id="KW-0521">NADP</keyword>
<evidence type="ECO:0000256" key="4">
    <source>
        <dbReference type="ARBA" id="ARBA00023002"/>
    </source>
</evidence>
<dbReference type="GO" id="GO:0033739">
    <property type="term" value="F:preQ1 synthase activity"/>
    <property type="evidence" value="ECO:0007669"/>
    <property type="project" value="UniProtKB-UniRule"/>
</dbReference>
<dbReference type="InterPro" id="IPR029139">
    <property type="entry name" value="QueF_N"/>
</dbReference>
<dbReference type="Pfam" id="PF14819">
    <property type="entry name" value="QueF_N"/>
    <property type="match status" value="1"/>
</dbReference>
<dbReference type="GO" id="GO:0005737">
    <property type="term" value="C:cytoplasm"/>
    <property type="evidence" value="ECO:0007669"/>
    <property type="project" value="UniProtKB-SubCell"/>
</dbReference>
<keyword evidence="2 5" id="KW-0671">Queuosine biosynthesis</keyword>
<evidence type="ECO:0000256" key="2">
    <source>
        <dbReference type="ARBA" id="ARBA00022785"/>
    </source>
</evidence>
<dbReference type="STRING" id="94624.Bpet3252"/>
<dbReference type="Gene3D" id="3.30.1130.10">
    <property type="match status" value="2"/>
</dbReference>
<organism evidence="7 8">
    <name type="scientific">Bordetella petrii (strain ATCC BAA-461 / DSM 12804 / CCUG 43448 / CIP 107267 / Se-1111R)</name>
    <dbReference type="NCBI Taxonomy" id="340100"/>
    <lineage>
        <taxon>Bacteria</taxon>
        <taxon>Pseudomonadati</taxon>
        <taxon>Pseudomonadota</taxon>
        <taxon>Betaproteobacteria</taxon>
        <taxon>Burkholderiales</taxon>
        <taxon>Alcaligenaceae</taxon>
        <taxon>Bordetella</taxon>
    </lineage>
</organism>
<dbReference type="HAMAP" id="MF_00817">
    <property type="entry name" value="QueF_type2"/>
    <property type="match status" value="1"/>
</dbReference>
<dbReference type="SUPFAM" id="SSF55620">
    <property type="entry name" value="Tetrahydrobiopterin biosynthesis enzymes-like"/>
    <property type="match status" value="1"/>
</dbReference>
<dbReference type="PANTHER" id="PTHR34354:SF1">
    <property type="entry name" value="NADPH-DEPENDENT 7-CYANO-7-DEAZAGUANINE REDUCTASE"/>
    <property type="match status" value="1"/>
</dbReference>
<dbReference type="EMBL" id="AM902716">
    <property type="protein sequence ID" value="CAP43594.1"/>
    <property type="molecule type" value="Genomic_DNA"/>
</dbReference>
<dbReference type="PIRSF" id="PIRSF004750">
    <property type="entry name" value="Nitrile_oxidored_YqcD_prd"/>
    <property type="match status" value="1"/>
</dbReference>
<dbReference type="Pfam" id="PF14489">
    <property type="entry name" value="QueF"/>
    <property type="match status" value="1"/>
</dbReference>
<dbReference type="eggNOG" id="COG0780">
    <property type="taxonomic scope" value="Bacteria"/>
</dbReference>
<accession>A9IUW3</accession>
<evidence type="ECO:0000256" key="1">
    <source>
        <dbReference type="ARBA" id="ARBA00022490"/>
    </source>
</evidence>
<dbReference type="InterPro" id="IPR043133">
    <property type="entry name" value="GTP-CH-I_C/QueF"/>
</dbReference>
<evidence type="ECO:0000313" key="8">
    <source>
        <dbReference type="Proteomes" id="UP000001225"/>
    </source>
</evidence>
<evidence type="ECO:0000313" key="7">
    <source>
        <dbReference type="EMBL" id="CAP43594.1"/>
    </source>
</evidence>
<name>A9IUW3_BORPD</name>
<dbReference type="InterPro" id="IPR050084">
    <property type="entry name" value="NADPH_dep_7-cyano-7-deazaG_red"/>
</dbReference>
<dbReference type="Proteomes" id="UP000001225">
    <property type="component" value="Chromosome"/>
</dbReference>
<dbReference type="EC" id="1.7.1.13" evidence="5"/>
<keyword evidence="4 5" id="KW-0560">Oxidoreductase</keyword>
<dbReference type="AlphaFoldDB" id="A9IUW3"/>
<feature type="binding site" evidence="5">
    <location>
        <begin position="122"/>
        <end position="124"/>
    </location>
    <ligand>
        <name>substrate</name>
    </ligand>
</feature>
<feature type="binding site" evidence="5">
    <location>
        <begin position="124"/>
        <end position="125"/>
    </location>
    <ligand>
        <name>NADPH</name>
        <dbReference type="ChEBI" id="CHEBI:57783"/>
    </ligand>
</feature>
<dbReference type="PANTHER" id="PTHR34354">
    <property type="entry name" value="NADPH-DEPENDENT 7-CYANO-7-DEAZAGUANINE REDUCTASE"/>
    <property type="match status" value="1"/>
</dbReference>
<comment type="function">
    <text evidence="5">Catalyzes the NADPH-dependent reduction of 7-cyano-7-deazaguanine (preQ0) to 7-aminomethyl-7-deazaguanine (preQ1).</text>
</comment>
<feature type="binding site" evidence="5">
    <location>
        <begin position="261"/>
        <end position="262"/>
    </location>
    <ligand>
        <name>substrate</name>
    </ligand>
</feature>
<dbReference type="NCBIfam" id="TIGR03138">
    <property type="entry name" value="QueF"/>
    <property type="match status" value="1"/>
</dbReference>
<protein>
    <recommendedName>
        <fullName evidence="5">NADPH-dependent 7-cyano-7-deazaguanine reductase</fullName>
        <ecNumber evidence="5">1.7.1.13</ecNumber>
    </recommendedName>
    <alternativeName>
        <fullName evidence="5">7-cyano-7-carbaguanine reductase</fullName>
    </alternativeName>
    <alternativeName>
        <fullName evidence="5">NADPH-dependent nitrile oxidoreductase</fullName>
    </alternativeName>
    <alternativeName>
        <fullName evidence="5">PreQ(0) reductase</fullName>
    </alternativeName>
</protein>
<feature type="active site" description="Thioimide intermediate" evidence="5">
    <location>
        <position position="222"/>
    </location>
</feature>
<comment type="pathway">
    <text evidence="5">tRNA modification; tRNA-queuosine biosynthesis.</text>
</comment>
<keyword evidence="1 5" id="KW-0963">Cytoplasm</keyword>